<feature type="transmembrane region" description="Helical" evidence="2">
    <location>
        <begin position="204"/>
        <end position="226"/>
    </location>
</feature>
<keyword evidence="2" id="KW-0472">Membrane</keyword>
<feature type="compositionally biased region" description="Polar residues" evidence="1">
    <location>
        <begin position="300"/>
        <end position="320"/>
    </location>
</feature>
<gene>
    <name evidence="4" type="ORF">QTG54_006080</name>
</gene>
<protein>
    <submittedName>
        <fullName evidence="4">Uncharacterized protein</fullName>
    </submittedName>
</protein>
<dbReference type="AlphaFoldDB" id="A0AAD9DEQ9"/>
<dbReference type="Proteomes" id="UP001224775">
    <property type="component" value="Unassembled WGS sequence"/>
</dbReference>
<dbReference type="EMBL" id="JATAAI010000009">
    <property type="protein sequence ID" value="KAK1743459.1"/>
    <property type="molecule type" value="Genomic_DNA"/>
</dbReference>
<sequence length="372" mass="41035">MKSLISTGIIFLSVLLTTDAQQLIKIFTTYATCRLSMPVSDPSSSSVETQQQFQFESAASKLFHNKITHRDRGASNDPYASSRAVLTAVQVNDKYTVNNLLTMEAVVSVTFSQVGIYKALKRSPLTGGLEEKVAPNLASLLSNVVSEEELFTALVMAGISTADYNEDELNVSFESFDGDFNERGMYSLGDTEIVSNGKNGGWGMFWAGIFFTLVFGSSAAMGSWLYKAEHGHWPFFPDMEDSRDIVVHHDEEDDVMEEMRIVPANGLLGLKGHHPSAASKENSHPNSAARRRKRIGAKDSPSSYDASAFSPNSQATSSSRHPPLGIRSMRKLNTSFFTPQKPKSNRQMVLYDVERLTKSDEKSVKSNVVLFD</sequence>
<accession>A0AAD9DEQ9</accession>
<evidence type="ECO:0000256" key="2">
    <source>
        <dbReference type="SAM" id="Phobius"/>
    </source>
</evidence>
<reference evidence="4" key="1">
    <citation type="submission" date="2023-06" db="EMBL/GenBank/DDBJ databases">
        <title>Survivors Of The Sea: Transcriptome response of Skeletonema marinoi to long-term dormancy.</title>
        <authorList>
            <person name="Pinder M.I.M."/>
            <person name="Kourtchenko O."/>
            <person name="Robertson E.K."/>
            <person name="Larsson T."/>
            <person name="Maumus F."/>
            <person name="Osuna-Cruz C.M."/>
            <person name="Vancaester E."/>
            <person name="Stenow R."/>
            <person name="Vandepoele K."/>
            <person name="Ploug H."/>
            <person name="Bruchert V."/>
            <person name="Godhe A."/>
            <person name="Topel M."/>
        </authorList>
    </citation>
    <scope>NUCLEOTIDE SEQUENCE</scope>
    <source>
        <strain evidence="4">R05AC</strain>
    </source>
</reference>
<proteinExistence type="predicted"/>
<name>A0AAD9DEQ9_9STRA</name>
<keyword evidence="2" id="KW-0812">Transmembrane</keyword>
<keyword evidence="3" id="KW-0732">Signal</keyword>
<evidence type="ECO:0000313" key="5">
    <source>
        <dbReference type="Proteomes" id="UP001224775"/>
    </source>
</evidence>
<feature type="chain" id="PRO_5042087923" evidence="3">
    <location>
        <begin position="21"/>
        <end position="372"/>
    </location>
</feature>
<organism evidence="4 5">
    <name type="scientific">Skeletonema marinoi</name>
    <dbReference type="NCBI Taxonomy" id="267567"/>
    <lineage>
        <taxon>Eukaryota</taxon>
        <taxon>Sar</taxon>
        <taxon>Stramenopiles</taxon>
        <taxon>Ochrophyta</taxon>
        <taxon>Bacillariophyta</taxon>
        <taxon>Coscinodiscophyceae</taxon>
        <taxon>Thalassiosirophycidae</taxon>
        <taxon>Thalassiosirales</taxon>
        <taxon>Skeletonemataceae</taxon>
        <taxon>Skeletonema</taxon>
        <taxon>Skeletonema marinoi-dohrnii complex</taxon>
    </lineage>
</organism>
<comment type="caution">
    <text evidence="4">The sequence shown here is derived from an EMBL/GenBank/DDBJ whole genome shotgun (WGS) entry which is preliminary data.</text>
</comment>
<feature type="region of interest" description="Disordered" evidence="1">
    <location>
        <begin position="270"/>
        <end position="326"/>
    </location>
</feature>
<keyword evidence="5" id="KW-1185">Reference proteome</keyword>
<evidence type="ECO:0000256" key="3">
    <source>
        <dbReference type="SAM" id="SignalP"/>
    </source>
</evidence>
<feature type="signal peptide" evidence="3">
    <location>
        <begin position="1"/>
        <end position="20"/>
    </location>
</feature>
<evidence type="ECO:0000313" key="4">
    <source>
        <dbReference type="EMBL" id="KAK1743459.1"/>
    </source>
</evidence>
<keyword evidence="2" id="KW-1133">Transmembrane helix</keyword>
<evidence type="ECO:0000256" key="1">
    <source>
        <dbReference type="SAM" id="MobiDB-lite"/>
    </source>
</evidence>